<dbReference type="EMBL" id="BFEA01000126">
    <property type="protein sequence ID" value="GBG70172.1"/>
    <property type="molecule type" value="Genomic_DNA"/>
</dbReference>
<organism evidence="2 3">
    <name type="scientific">Chara braunii</name>
    <name type="common">Braun's stonewort</name>
    <dbReference type="NCBI Taxonomy" id="69332"/>
    <lineage>
        <taxon>Eukaryota</taxon>
        <taxon>Viridiplantae</taxon>
        <taxon>Streptophyta</taxon>
        <taxon>Charophyceae</taxon>
        <taxon>Charales</taxon>
        <taxon>Characeae</taxon>
        <taxon>Chara</taxon>
    </lineage>
</organism>
<feature type="signal peptide" evidence="1">
    <location>
        <begin position="1"/>
        <end position="16"/>
    </location>
</feature>
<keyword evidence="3" id="KW-1185">Reference proteome</keyword>
<proteinExistence type="predicted"/>
<evidence type="ECO:0000313" key="2">
    <source>
        <dbReference type="EMBL" id="GBG70172.1"/>
    </source>
</evidence>
<accession>A0A388KJE3</accession>
<evidence type="ECO:0000313" key="3">
    <source>
        <dbReference type="Proteomes" id="UP000265515"/>
    </source>
</evidence>
<dbReference type="AlphaFoldDB" id="A0A388KJE3"/>
<comment type="caution">
    <text evidence="2">The sequence shown here is derived from an EMBL/GenBank/DDBJ whole genome shotgun (WGS) entry which is preliminary data.</text>
</comment>
<name>A0A388KJE3_CHABU</name>
<dbReference type="Gramene" id="GBG70172">
    <property type="protein sequence ID" value="GBG70172"/>
    <property type="gene ID" value="CBR_g6303"/>
</dbReference>
<evidence type="ECO:0000256" key="1">
    <source>
        <dbReference type="SAM" id="SignalP"/>
    </source>
</evidence>
<feature type="chain" id="PRO_5017485679" description="Secreted protein" evidence="1">
    <location>
        <begin position="17"/>
        <end position="81"/>
    </location>
</feature>
<evidence type="ECO:0008006" key="4">
    <source>
        <dbReference type="Google" id="ProtNLM"/>
    </source>
</evidence>
<protein>
    <recommendedName>
        <fullName evidence="4">Secreted protein</fullName>
    </recommendedName>
</protein>
<dbReference type="Proteomes" id="UP000265515">
    <property type="component" value="Unassembled WGS sequence"/>
</dbReference>
<gene>
    <name evidence="2" type="ORF">CBR_g6303</name>
</gene>
<sequence length="81" mass="8820">MTVILVFAYFLVRSAGASLAVKLGHNGSVLLKDGQLPTQLARWARSKLLRDCENDSYKLVVAYFLVQRAGASMAVKLAHNG</sequence>
<keyword evidence="1" id="KW-0732">Signal</keyword>
<reference evidence="2 3" key="1">
    <citation type="journal article" date="2018" name="Cell">
        <title>The Chara Genome: Secondary Complexity and Implications for Plant Terrestrialization.</title>
        <authorList>
            <person name="Nishiyama T."/>
            <person name="Sakayama H."/>
            <person name="Vries J.D."/>
            <person name="Buschmann H."/>
            <person name="Saint-Marcoux D."/>
            <person name="Ullrich K.K."/>
            <person name="Haas F.B."/>
            <person name="Vanderstraeten L."/>
            <person name="Becker D."/>
            <person name="Lang D."/>
            <person name="Vosolsobe S."/>
            <person name="Rombauts S."/>
            <person name="Wilhelmsson P.K.I."/>
            <person name="Janitza P."/>
            <person name="Kern R."/>
            <person name="Heyl A."/>
            <person name="Rumpler F."/>
            <person name="Villalobos L.I.A.C."/>
            <person name="Clay J.M."/>
            <person name="Skokan R."/>
            <person name="Toyoda A."/>
            <person name="Suzuki Y."/>
            <person name="Kagoshima H."/>
            <person name="Schijlen E."/>
            <person name="Tajeshwar N."/>
            <person name="Catarino B."/>
            <person name="Hetherington A.J."/>
            <person name="Saltykova A."/>
            <person name="Bonnot C."/>
            <person name="Breuninger H."/>
            <person name="Symeonidi A."/>
            <person name="Radhakrishnan G.V."/>
            <person name="Van Nieuwerburgh F."/>
            <person name="Deforce D."/>
            <person name="Chang C."/>
            <person name="Karol K.G."/>
            <person name="Hedrich R."/>
            <person name="Ulvskov P."/>
            <person name="Glockner G."/>
            <person name="Delwiche C.F."/>
            <person name="Petrasek J."/>
            <person name="Van de Peer Y."/>
            <person name="Friml J."/>
            <person name="Beilby M."/>
            <person name="Dolan L."/>
            <person name="Kohara Y."/>
            <person name="Sugano S."/>
            <person name="Fujiyama A."/>
            <person name="Delaux P.-M."/>
            <person name="Quint M."/>
            <person name="TheiBen G."/>
            <person name="Hagemann M."/>
            <person name="Harholt J."/>
            <person name="Dunand C."/>
            <person name="Zachgo S."/>
            <person name="Langdale J."/>
            <person name="Maumus F."/>
            <person name="Straeten D.V.D."/>
            <person name="Gould S.B."/>
            <person name="Rensing S.A."/>
        </authorList>
    </citation>
    <scope>NUCLEOTIDE SEQUENCE [LARGE SCALE GENOMIC DNA]</scope>
    <source>
        <strain evidence="2 3">S276</strain>
    </source>
</reference>